<evidence type="ECO:0000313" key="3">
    <source>
        <dbReference type="Proteomes" id="UP000186601"/>
    </source>
</evidence>
<dbReference type="OrthoDB" id="47801at2759"/>
<gene>
    <name evidence="2" type="ORF">PHLCEN_2v4763</name>
</gene>
<organism evidence="2 3">
    <name type="scientific">Hermanssonia centrifuga</name>
    <dbReference type="NCBI Taxonomy" id="98765"/>
    <lineage>
        <taxon>Eukaryota</taxon>
        <taxon>Fungi</taxon>
        <taxon>Dikarya</taxon>
        <taxon>Basidiomycota</taxon>
        <taxon>Agaricomycotina</taxon>
        <taxon>Agaricomycetes</taxon>
        <taxon>Polyporales</taxon>
        <taxon>Meruliaceae</taxon>
        <taxon>Hermanssonia</taxon>
    </lineage>
</organism>
<comment type="caution">
    <text evidence="2">The sequence shown here is derived from an EMBL/GenBank/DDBJ whole genome shotgun (WGS) entry which is preliminary data.</text>
</comment>
<name>A0A2R6PJB3_9APHY</name>
<feature type="compositionally biased region" description="Acidic residues" evidence="1">
    <location>
        <begin position="82"/>
        <end position="114"/>
    </location>
</feature>
<proteinExistence type="predicted"/>
<evidence type="ECO:0000256" key="1">
    <source>
        <dbReference type="SAM" id="MobiDB-lite"/>
    </source>
</evidence>
<dbReference type="AlphaFoldDB" id="A0A2R6PJB3"/>
<feature type="region of interest" description="Disordered" evidence="1">
    <location>
        <begin position="286"/>
        <end position="310"/>
    </location>
</feature>
<keyword evidence="3" id="KW-1185">Reference proteome</keyword>
<accession>A0A2R6PJB3</accession>
<sequence length="754" mass="83617">MERDVKQLVEMVSLNISTSSLFRSDNKKGATAAQARAALKQYKDVMQAAERIFDGAFDDILDETDMRPENAIADKKARMITPDEDPEEDVDMDGDGEDDEEEDYMEDYQDYDSDYEPRADDPNGASTADPYAGIFFSKDRREEVIEIEEEPESAFIANEQVKLMTQGQWMKGCPEGGEQSFLFSLYRELSEGECPCPDGCGISIPRSKREFFGIFSEFSAYIEHLQQTVVRRCKGCSKSLCLACGESVSPNSSGDYNERLFHCANLQGTILGVGLAMLEGCYLDETQPTPGERTSKPRTHKKRKVSATPTPIATDAEDDECFMHPLTVGTKSKSSGIGYAGGLKEDTSGQTEALALQRTKDLKLATLLSQIRVYLPSLHRPDGGKSSDYLPHPTTLAHLRRRFNFVSSQLLRNDSLADMSDRAVLYFELLEWLETISCHEALAGMMAMPIMVVSSVKTVVSRKSAGNPVRERTLVYEGSSGPRELLEAIVIQAQAALKGLEPNKGPDGTIEDAMTEEQKRMTLDDKGKGKDILKTVSEENAKLLGFCKRILSTARAIDKSLRDTKGDAFVNRLHVSLPKIPGTSSSSNIEGPELLVDIKGSEQDVQKAYMEWANRVRFEYCDLTIPPVGTVGEDETPHFKFYYNAEARLLVYSDIPKRSLAIAKEMLSNLKNPPEPFAEVIRTHYRLKARSIIKQLDQWLAEDDGNSDGANISKGAAGGSSNGFNEDVDHLKEILQRLHDGQDISAAISSSSRW</sequence>
<dbReference type="EMBL" id="MLYV02000479">
    <property type="protein sequence ID" value="PSR92233.1"/>
    <property type="molecule type" value="Genomic_DNA"/>
</dbReference>
<reference evidence="2 3" key="1">
    <citation type="submission" date="2018-02" db="EMBL/GenBank/DDBJ databases">
        <title>Genome sequence of the basidiomycete white-rot fungus Phlebia centrifuga.</title>
        <authorList>
            <person name="Granchi Z."/>
            <person name="Peng M."/>
            <person name="de Vries R.P."/>
            <person name="Hilden K."/>
            <person name="Makela M.R."/>
            <person name="Grigoriev I."/>
            <person name="Riley R."/>
        </authorList>
    </citation>
    <scope>NUCLEOTIDE SEQUENCE [LARGE SCALE GENOMIC DNA]</scope>
    <source>
        <strain evidence="2 3">FBCC195</strain>
    </source>
</reference>
<evidence type="ECO:0000313" key="2">
    <source>
        <dbReference type="EMBL" id="PSR92233.1"/>
    </source>
</evidence>
<dbReference type="Proteomes" id="UP000186601">
    <property type="component" value="Unassembled WGS sequence"/>
</dbReference>
<dbReference type="Gene3D" id="3.10.110.10">
    <property type="entry name" value="Ubiquitin Conjugating Enzyme"/>
    <property type="match status" value="1"/>
</dbReference>
<dbReference type="InterPro" id="IPR016135">
    <property type="entry name" value="UBQ-conjugating_enzyme/RWD"/>
</dbReference>
<feature type="compositionally biased region" description="Basic residues" evidence="1">
    <location>
        <begin position="296"/>
        <end position="305"/>
    </location>
</feature>
<protein>
    <submittedName>
        <fullName evidence="2">Uncharacterized protein</fullName>
    </submittedName>
</protein>
<feature type="region of interest" description="Disordered" evidence="1">
    <location>
        <begin position="72"/>
        <end position="131"/>
    </location>
</feature>
<dbReference type="STRING" id="98765.A0A2R6PJB3"/>